<gene>
    <name evidence="2" type="ORF">GCM10009742_28200</name>
</gene>
<evidence type="ECO:0000313" key="2">
    <source>
        <dbReference type="EMBL" id="GAA1581775.1"/>
    </source>
</evidence>
<name>A0ABN2DRV2_9ACTN</name>
<feature type="transmembrane region" description="Helical" evidence="1">
    <location>
        <begin position="81"/>
        <end position="101"/>
    </location>
</feature>
<feature type="transmembrane region" description="Helical" evidence="1">
    <location>
        <begin position="167"/>
        <end position="185"/>
    </location>
</feature>
<dbReference type="EMBL" id="BAAAND010000004">
    <property type="protein sequence ID" value="GAA1581775.1"/>
    <property type="molecule type" value="Genomic_DNA"/>
</dbReference>
<accession>A0ABN2DRV2</accession>
<feature type="transmembrane region" description="Helical" evidence="1">
    <location>
        <begin position="113"/>
        <end position="136"/>
    </location>
</feature>
<feature type="transmembrane region" description="Helical" evidence="1">
    <location>
        <begin position="46"/>
        <end position="69"/>
    </location>
</feature>
<reference evidence="2 3" key="1">
    <citation type="journal article" date="2019" name="Int. J. Syst. Evol. Microbiol.">
        <title>The Global Catalogue of Microorganisms (GCM) 10K type strain sequencing project: providing services to taxonomists for standard genome sequencing and annotation.</title>
        <authorList>
            <consortium name="The Broad Institute Genomics Platform"/>
            <consortium name="The Broad Institute Genome Sequencing Center for Infectious Disease"/>
            <person name="Wu L."/>
            <person name="Ma J."/>
        </authorList>
    </citation>
    <scope>NUCLEOTIDE SEQUENCE [LARGE SCALE GENOMIC DNA]</scope>
    <source>
        <strain evidence="2 3">JCM 14304</strain>
    </source>
</reference>
<keyword evidence="1" id="KW-0812">Transmembrane</keyword>
<protein>
    <recommendedName>
        <fullName evidence="4">DUF4386 family protein</fullName>
    </recommendedName>
</protein>
<dbReference type="RefSeq" id="WP_344190964.1">
    <property type="nucleotide sequence ID" value="NZ_BAAAND010000004.1"/>
</dbReference>
<sequence length="204" mass="20989">MNRSLSGIGLIGAAVTTLTGIAVEAFVKPASTISDQQWSYPWSAGALVPVSVAYAVLHLLVFLGMVALFRALTSRGGRIGAAIAGAGTLVLLIAELLSMPIADRRLTDTGPKVVGALFGAGVALTAIGLLVAGVVVLRSWTGWQRYAAIVAGGWAVVMIGLSTTSALPLGVAIYGVALCVLFAAVRTHDSRPAPEPRIRTRVES</sequence>
<organism evidence="2 3">
    <name type="scientific">Kribbella karoonensis</name>
    <dbReference type="NCBI Taxonomy" id="324851"/>
    <lineage>
        <taxon>Bacteria</taxon>
        <taxon>Bacillati</taxon>
        <taxon>Actinomycetota</taxon>
        <taxon>Actinomycetes</taxon>
        <taxon>Propionibacteriales</taxon>
        <taxon>Kribbellaceae</taxon>
        <taxon>Kribbella</taxon>
    </lineage>
</organism>
<evidence type="ECO:0000313" key="3">
    <source>
        <dbReference type="Proteomes" id="UP001500190"/>
    </source>
</evidence>
<feature type="transmembrane region" description="Helical" evidence="1">
    <location>
        <begin position="143"/>
        <end position="161"/>
    </location>
</feature>
<keyword evidence="1" id="KW-0472">Membrane</keyword>
<dbReference type="Proteomes" id="UP001500190">
    <property type="component" value="Unassembled WGS sequence"/>
</dbReference>
<proteinExistence type="predicted"/>
<evidence type="ECO:0008006" key="4">
    <source>
        <dbReference type="Google" id="ProtNLM"/>
    </source>
</evidence>
<comment type="caution">
    <text evidence="2">The sequence shown here is derived from an EMBL/GenBank/DDBJ whole genome shotgun (WGS) entry which is preliminary data.</text>
</comment>
<keyword evidence="3" id="KW-1185">Reference proteome</keyword>
<keyword evidence="1" id="KW-1133">Transmembrane helix</keyword>
<evidence type="ECO:0000256" key="1">
    <source>
        <dbReference type="SAM" id="Phobius"/>
    </source>
</evidence>